<dbReference type="SUPFAM" id="SSF46689">
    <property type="entry name" value="Homeodomain-like"/>
    <property type="match status" value="1"/>
</dbReference>
<dbReference type="PROSITE" id="PS50977">
    <property type="entry name" value="HTH_TETR_2"/>
    <property type="match status" value="1"/>
</dbReference>
<evidence type="ECO:0000259" key="3">
    <source>
        <dbReference type="PROSITE" id="PS50977"/>
    </source>
</evidence>
<dbReference type="PANTHER" id="PTHR43479">
    <property type="entry name" value="ACREF/ENVCD OPERON REPRESSOR-RELATED"/>
    <property type="match status" value="1"/>
</dbReference>
<dbReference type="InterPro" id="IPR023772">
    <property type="entry name" value="DNA-bd_HTH_TetR-type_CS"/>
</dbReference>
<feature type="DNA-binding region" description="H-T-H motif" evidence="2">
    <location>
        <begin position="28"/>
        <end position="47"/>
    </location>
</feature>
<reference evidence="4 5" key="1">
    <citation type="journal article" date="2020" name="ISME J.">
        <title>Comparative genomics reveals insights into cyanobacterial evolution and habitat adaptation.</title>
        <authorList>
            <person name="Chen M.Y."/>
            <person name="Teng W.K."/>
            <person name="Zhao L."/>
            <person name="Hu C.X."/>
            <person name="Zhou Y.K."/>
            <person name="Han B.P."/>
            <person name="Song L.R."/>
            <person name="Shu W.S."/>
        </authorList>
    </citation>
    <scope>NUCLEOTIDE SEQUENCE [LARGE SCALE GENOMIC DNA]</scope>
    <source>
        <strain evidence="4 5">FACHB-391</strain>
    </source>
</reference>
<dbReference type="PRINTS" id="PR00455">
    <property type="entry name" value="HTHTETR"/>
</dbReference>
<proteinExistence type="predicted"/>
<evidence type="ECO:0000313" key="5">
    <source>
        <dbReference type="Proteomes" id="UP000604661"/>
    </source>
</evidence>
<dbReference type="Pfam" id="PF17934">
    <property type="entry name" value="TetR_C_26"/>
    <property type="match status" value="1"/>
</dbReference>
<evidence type="ECO:0000256" key="1">
    <source>
        <dbReference type="ARBA" id="ARBA00023125"/>
    </source>
</evidence>
<dbReference type="Gene3D" id="1.10.357.10">
    <property type="entry name" value="Tetracycline Repressor, domain 2"/>
    <property type="match status" value="1"/>
</dbReference>
<keyword evidence="5" id="KW-1185">Reference proteome</keyword>
<dbReference type="InterPro" id="IPR036271">
    <property type="entry name" value="Tet_transcr_reg_TetR-rel_C_sf"/>
</dbReference>
<protein>
    <submittedName>
        <fullName evidence="4">TetR family transcriptional regulator</fullName>
    </submittedName>
</protein>
<dbReference type="InterPro" id="IPR009057">
    <property type="entry name" value="Homeodomain-like_sf"/>
</dbReference>
<dbReference type="InterPro" id="IPR001647">
    <property type="entry name" value="HTH_TetR"/>
</dbReference>
<accession>A0ABR8F8H5</accession>
<dbReference type="PANTHER" id="PTHR43479:SF8">
    <property type="entry name" value="TRANSCRIPTIONAL REGULATOR, TETR FAMILY"/>
    <property type="match status" value="1"/>
</dbReference>
<keyword evidence="1 2" id="KW-0238">DNA-binding</keyword>
<dbReference type="Proteomes" id="UP000604661">
    <property type="component" value="Unassembled WGS sequence"/>
</dbReference>
<comment type="caution">
    <text evidence="4">The sequence shown here is derived from an EMBL/GenBank/DDBJ whole genome shotgun (WGS) entry which is preliminary data.</text>
</comment>
<dbReference type="EMBL" id="JACJTE010000079">
    <property type="protein sequence ID" value="MBD2565329.1"/>
    <property type="molecule type" value="Genomic_DNA"/>
</dbReference>
<dbReference type="PROSITE" id="PS01081">
    <property type="entry name" value="HTH_TETR_1"/>
    <property type="match status" value="1"/>
</dbReference>
<feature type="domain" description="HTH tetR-type" evidence="3">
    <location>
        <begin position="5"/>
        <end position="65"/>
    </location>
</feature>
<gene>
    <name evidence="4" type="ORF">H6G95_33110</name>
</gene>
<dbReference type="InterPro" id="IPR041603">
    <property type="entry name" value="YvdT_C"/>
</dbReference>
<dbReference type="RefSeq" id="WP_190900605.1">
    <property type="nucleotide sequence ID" value="NZ_JACJTE010000079.1"/>
</dbReference>
<name>A0ABR8F8H5_NOSLI</name>
<sequence length="198" mass="21838">MGRKTNSREQLLAAARTVLAEKGYEATSISEIVARAGVTQAAFYLYFPSKSSLITTLTEEMFGKVQASLTQVTQGLTELDAILEASVRAIFPIIEQYSDIMPLIHSGAALIETVDTRENLFAPFKNWMYNLLNQAIADGQVSPGLNSMLAANYVVHLLERAGEDAFIYQKDIPLEIHICSVLCFIRQALGTHKGRINI</sequence>
<dbReference type="InterPro" id="IPR050624">
    <property type="entry name" value="HTH-type_Tx_Regulator"/>
</dbReference>
<organism evidence="4 5">
    <name type="scientific">Nostoc linckia FACHB-391</name>
    <dbReference type="NCBI Taxonomy" id="2692906"/>
    <lineage>
        <taxon>Bacteria</taxon>
        <taxon>Bacillati</taxon>
        <taxon>Cyanobacteriota</taxon>
        <taxon>Cyanophyceae</taxon>
        <taxon>Nostocales</taxon>
        <taxon>Nostocaceae</taxon>
        <taxon>Nostoc</taxon>
    </lineage>
</organism>
<dbReference type="Pfam" id="PF00440">
    <property type="entry name" value="TetR_N"/>
    <property type="match status" value="1"/>
</dbReference>
<evidence type="ECO:0000256" key="2">
    <source>
        <dbReference type="PROSITE-ProRule" id="PRU00335"/>
    </source>
</evidence>
<dbReference type="SUPFAM" id="SSF48498">
    <property type="entry name" value="Tetracyclin repressor-like, C-terminal domain"/>
    <property type="match status" value="1"/>
</dbReference>
<evidence type="ECO:0000313" key="4">
    <source>
        <dbReference type="EMBL" id="MBD2565329.1"/>
    </source>
</evidence>